<feature type="chain" id="PRO_5031106448" description="Glycosyl hydrolase family 95 N-terminal domain-containing protein" evidence="1">
    <location>
        <begin position="34"/>
        <end position="486"/>
    </location>
</feature>
<dbReference type="AlphaFoldDB" id="A0A7Y0AIP2"/>
<dbReference type="Proteomes" id="UP000559626">
    <property type="component" value="Unassembled WGS sequence"/>
</dbReference>
<dbReference type="SUPFAM" id="SSF48208">
    <property type="entry name" value="Six-hairpin glycosidases"/>
    <property type="match status" value="1"/>
</dbReference>
<feature type="domain" description="Glycosyl hydrolase family 95 catalytic" evidence="3">
    <location>
        <begin position="311"/>
        <end position="485"/>
    </location>
</feature>
<organism evidence="4 5">
    <name type="scientific">Hymenobacter polaris</name>
    <dbReference type="NCBI Taxonomy" id="2682546"/>
    <lineage>
        <taxon>Bacteria</taxon>
        <taxon>Pseudomonadati</taxon>
        <taxon>Bacteroidota</taxon>
        <taxon>Cytophagia</taxon>
        <taxon>Cytophagales</taxon>
        <taxon>Hymenobacteraceae</taxon>
        <taxon>Hymenobacter</taxon>
    </lineage>
</organism>
<dbReference type="Pfam" id="PF22124">
    <property type="entry name" value="Glyco_hydro_95_cat"/>
    <property type="match status" value="1"/>
</dbReference>
<feature type="domain" description="Glycosyl hydrolase family 95 N-terminal" evidence="2">
    <location>
        <begin position="47"/>
        <end position="292"/>
    </location>
</feature>
<dbReference type="Gene3D" id="2.70.98.50">
    <property type="entry name" value="putative glycoside hydrolase family protein from bacillus halodurans"/>
    <property type="match status" value="1"/>
</dbReference>
<evidence type="ECO:0000256" key="1">
    <source>
        <dbReference type="SAM" id="SignalP"/>
    </source>
</evidence>
<dbReference type="EMBL" id="JABBGH010000004">
    <property type="protein sequence ID" value="NML67892.1"/>
    <property type="molecule type" value="Genomic_DNA"/>
</dbReference>
<dbReference type="InterPro" id="IPR027414">
    <property type="entry name" value="GH95_N_dom"/>
</dbReference>
<evidence type="ECO:0000259" key="3">
    <source>
        <dbReference type="Pfam" id="PF22124"/>
    </source>
</evidence>
<name>A0A7Y0AIP2_9BACT</name>
<sequence>MTDLRFWAPGRRRAGLLAGGCLLALAAPAQQLAAPFTTPARGFSSWQPAPSWDHALLSGNGTLGALVMGQPHDETIILSHCQLYLPLNAPKPPIDQASRLPEIRRRLLEGQPAAAAALPVEERKKEGFDNGNDPFIPAFDLRLTQAPGNVRRYQRSTNFATGETSVDWTDDHGTFQRRLLVSRPDSAVMLSITGTGKINCRLHFEHRPVEWNQWALVGGAVGEMRAQAELQNGPWLTYRSEFKHQYPGGLQGYEVAGRLVLTGGSARVEGNELVVTDADEVLLLTKITPSYDYAHSRLPQLRQQLGALGASYPALLARHAAVHGALFNRVRLDLRADSANRHLYAEELLLKARTAVPLALVERAFDAGRYNIISAMGTNPPNLQGLWSGTWTAAWSSDFTHDGNLAAAISSTLSGNVAELLPAYFRYHEHLLPTYRANARRLYGARGIHVPAHSSTSGVDADFGDVWCLTFWTGAAGWTADTFFDY</sequence>
<dbReference type="InterPro" id="IPR054363">
    <property type="entry name" value="GH95_cat"/>
</dbReference>
<evidence type="ECO:0000313" key="5">
    <source>
        <dbReference type="Proteomes" id="UP000559626"/>
    </source>
</evidence>
<dbReference type="PANTHER" id="PTHR31084">
    <property type="entry name" value="ALPHA-L-FUCOSIDASE 2"/>
    <property type="match status" value="1"/>
</dbReference>
<protein>
    <recommendedName>
        <fullName evidence="6">Glycosyl hydrolase family 95 N-terminal domain-containing protein</fullName>
    </recommendedName>
</protein>
<dbReference type="GO" id="GO:0004560">
    <property type="term" value="F:alpha-L-fucosidase activity"/>
    <property type="evidence" value="ECO:0007669"/>
    <property type="project" value="TreeGrafter"/>
</dbReference>
<proteinExistence type="predicted"/>
<reference evidence="4 5" key="1">
    <citation type="submission" date="2020-04" db="EMBL/GenBank/DDBJ databases">
        <title>Hymenobacter polaris sp. nov., isolated from Arctic soil.</title>
        <authorList>
            <person name="Dahal R.H."/>
        </authorList>
    </citation>
    <scope>NUCLEOTIDE SEQUENCE [LARGE SCALE GENOMIC DNA]</scope>
    <source>
        <strain evidence="4 5">RP-2-7</strain>
    </source>
</reference>
<evidence type="ECO:0000313" key="4">
    <source>
        <dbReference type="EMBL" id="NML67892.1"/>
    </source>
</evidence>
<evidence type="ECO:0000259" key="2">
    <source>
        <dbReference type="Pfam" id="PF14498"/>
    </source>
</evidence>
<comment type="caution">
    <text evidence="4">The sequence shown here is derived from an EMBL/GenBank/DDBJ whole genome shotgun (WGS) entry which is preliminary data.</text>
</comment>
<keyword evidence="1" id="KW-0732">Signal</keyword>
<evidence type="ECO:0008006" key="6">
    <source>
        <dbReference type="Google" id="ProtNLM"/>
    </source>
</evidence>
<accession>A0A7Y0AIP2</accession>
<dbReference type="RefSeq" id="WP_169533599.1">
    <property type="nucleotide sequence ID" value="NZ_JABBGH010000004.1"/>
</dbReference>
<feature type="signal peptide" evidence="1">
    <location>
        <begin position="1"/>
        <end position="33"/>
    </location>
</feature>
<dbReference type="Pfam" id="PF14498">
    <property type="entry name" value="Glyco_hyd_65N_2"/>
    <property type="match status" value="1"/>
</dbReference>
<keyword evidence="5" id="KW-1185">Reference proteome</keyword>
<dbReference type="InterPro" id="IPR008928">
    <property type="entry name" value="6-hairpin_glycosidase_sf"/>
</dbReference>
<gene>
    <name evidence="4" type="ORF">HHL22_22045</name>
</gene>
<dbReference type="GO" id="GO:0005975">
    <property type="term" value="P:carbohydrate metabolic process"/>
    <property type="evidence" value="ECO:0007669"/>
    <property type="project" value="InterPro"/>
</dbReference>
<dbReference type="PANTHER" id="PTHR31084:SF0">
    <property type="entry name" value="ALPHA-L-FUCOSIDASE 2"/>
    <property type="match status" value="1"/>
</dbReference>